<evidence type="ECO:0000313" key="4">
    <source>
        <dbReference type="EMBL" id="KAF7200541.1"/>
    </source>
</evidence>
<dbReference type="PANTHER" id="PTHR45901">
    <property type="entry name" value="PROTEIN CBG12474"/>
    <property type="match status" value="1"/>
</dbReference>
<dbReference type="CDD" id="cd01756">
    <property type="entry name" value="PLAT_repeat"/>
    <property type="match status" value="2"/>
</dbReference>
<dbReference type="InterPro" id="IPR001024">
    <property type="entry name" value="PLAT/LH2_dom"/>
</dbReference>
<evidence type="ECO:0000256" key="2">
    <source>
        <dbReference type="SAM" id="MobiDB-lite"/>
    </source>
</evidence>
<comment type="caution">
    <text evidence="4">The sequence shown here is derived from an EMBL/GenBank/DDBJ whole genome shotgun (WGS) entry which is preliminary data.</text>
</comment>
<dbReference type="Proteomes" id="UP000822369">
    <property type="component" value="Chromosome 19"/>
</dbReference>
<dbReference type="InterPro" id="IPR036392">
    <property type="entry name" value="PLAT/LH2_dom_sf"/>
</dbReference>
<evidence type="ECO:0000313" key="5">
    <source>
        <dbReference type="Proteomes" id="UP000822369"/>
    </source>
</evidence>
<gene>
    <name evidence="4" type="ORF">G4P62_016948</name>
</gene>
<feature type="region of interest" description="Disordered" evidence="2">
    <location>
        <begin position="257"/>
        <end position="277"/>
    </location>
</feature>
<organism evidence="4 5">
    <name type="scientific">Nothobranchius furzeri</name>
    <name type="common">Turquoise killifish</name>
    <dbReference type="NCBI Taxonomy" id="105023"/>
    <lineage>
        <taxon>Eukaryota</taxon>
        <taxon>Metazoa</taxon>
        <taxon>Chordata</taxon>
        <taxon>Craniata</taxon>
        <taxon>Vertebrata</taxon>
        <taxon>Euteleostomi</taxon>
        <taxon>Actinopterygii</taxon>
        <taxon>Neopterygii</taxon>
        <taxon>Teleostei</taxon>
        <taxon>Neoteleostei</taxon>
        <taxon>Acanthomorphata</taxon>
        <taxon>Ovalentaria</taxon>
        <taxon>Atherinomorphae</taxon>
        <taxon>Cyprinodontiformes</taxon>
        <taxon>Nothobranchiidae</taxon>
        <taxon>Nothobranchius</taxon>
    </lineage>
</organism>
<feature type="non-terminal residue" evidence="4">
    <location>
        <position position="1"/>
    </location>
</feature>
<dbReference type="AlphaFoldDB" id="A0A9D2XE70"/>
<feature type="domain" description="PLAT" evidence="3">
    <location>
        <begin position="27"/>
        <end position="146"/>
    </location>
</feature>
<dbReference type="Pfam" id="PF01477">
    <property type="entry name" value="PLAT"/>
    <property type="match status" value="2"/>
</dbReference>
<dbReference type="PROSITE" id="PS50095">
    <property type="entry name" value="PLAT"/>
    <property type="match status" value="2"/>
</dbReference>
<name>A0A9D2XE70_NOTFU</name>
<proteinExistence type="predicted"/>
<reference evidence="4" key="1">
    <citation type="submission" date="2020-03" db="EMBL/GenBank/DDBJ databases">
        <title>Intra-Species Differences in Population Size shape Life History and Genome Evolution.</title>
        <authorList>
            <person name="Willemsen D."/>
            <person name="Cui R."/>
            <person name="Valenzano D.R."/>
        </authorList>
    </citation>
    <scope>NUCLEOTIDE SEQUENCE</scope>
    <source>
        <strain evidence="4">GRZ</strain>
        <tissue evidence="4">Whole</tissue>
    </source>
</reference>
<feature type="domain" description="PLAT" evidence="3">
    <location>
        <begin position="157"/>
        <end position="308"/>
    </location>
</feature>
<evidence type="ECO:0000259" key="3">
    <source>
        <dbReference type="PROSITE" id="PS50095"/>
    </source>
</evidence>
<comment type="caution">
    <text evidence="1">Lacks conserved residue(s) required for the propagation of feature annotation.</text>
</comment>
<dbReference type="InterPro" id="IPR052970">
    <property type="entry name" value="Inner_ear_hair_cell_LOXHD"/>
</dbReference>
<evidence type="ECO:0000256" key="1">
    <source>
        <dbReference type="PROSITE-ProRule" id="PRU00152"/>
    </source>
</evidence>
<dbReference type="SMART" id="SM00308">
    <property type="entry name" value="LH2"/>
    <property type="match status" value="2"/>
</dbReference>
<dbReference type="EMBL" id="JAAVVJ010000019">
    <property type="protein sequence ID" value="KAF7200541.1"/>
    <property type="molecule type" value="Genomic_DNA"/>
</dbReference>
<protein>
    <submittedName>
        <fullName evidence="4">Lipoxygenase homology domain-containing protein 1-like</fullName>
    </submittedName>
</protein>
<dbReference type="SUPFAM" id="SSF49723">
    <property type="entry name" value="Lipase/lipooxygenase domain (PLAT/LH2 domain)"/>
    <property type="match status" value="2"/>
</dbReference>
<sequence length="326" mass="36952">WLDRNEDDGQIVRELVPFSDGQRLYNISYQIAVKTGDIPGGSSDSNVFVKLYGEKGDTDKMMLVVSTNNLGNYFETGRVDIFTVETFDIGQINRLMIGHTNKGMRAGWFLDSVQIMVPVHGNKYMFPSHRWLCKDEADGKTEVEIYPSEILDMEQLMNYEIVVVTGDVMFAGTNAKVFIQIYGEKGKTEVLRLESRSNNFERNTTEIFKMEAKDVGKIFKIRIGHDGSGIGSGWFLETVDIKHLILALVPKEKKKENKKKKKKKKKDEDDDDEDGGEEMQEVVYTYHFPCSRWLSGGEEDGELVVELVPEEAEDLEGTNKCVGGKC</sequence>
<dbReference type="Gene3D" id="2.40.180.10">
    <property type="entry name" value="Catalase core domain"/>
    <property type="match status" value="2"/>
</dbReference>
<dbReference type="PANTHER" id="PTHR45901:SF3">
    <property type="entry name" value="LIPOXYGENASE HOMOLOGY DOMAIN-CONTAINING PROTEIN 1"/>
    <property type="match status" value="1"/>
</dbReference>
<feature type="compositionally biased region" description="Acidic residues" evidence="2">
    <location>
        <begin position="268"/>
        <end position="277"/>
    </location>
</feature>
<accession>A0A9D2XE70</accession>